<keyword evidence="2" id="KW-0378">Hydrolase</keyword>
<evidence type="ECO:0000313" key="3">
    <source>
        <dbReference type="Proteomes" id="UP001596233"/>
    </source>
</evidence>
<keyword evidence="3" id="KW-1185">Reference proteome</keyword>
<dbReference type="GO" id="GO:0004177">
    <property type="term" value="F:aminopeptidase activity"/>
    <property type="evidence" value="ECO:0007669"/>
    <property type="project" value="UniProtKB-KW"/>
</dbReference>
<dbReference type="PANTHER" id="PTHR45726">
    <property type="entry name" value="LEUKOTRIENE A-4 HYDROLASE"/>
    <property type="match status" value="1"/>
</dbReference>
<dbReference type="Gene3D" id="1.10.390.10">
    <property type="entry name" value="Neutral Protease Domain 2"/>
    <property type="match status" value="1"/>
</dbReference>
<comment type="caution">
    <text evidence="2">The sequence shown here is derived from an EMBL/GenBank/DDBJ whole genome shotgun (WGS) entry which is preliminary data.</text>
</comment>
<gene>
    <name evidence="2" type="ORF">ACFP56_15155</name>
</gene>
<evidence type="ECO:0000259" key="1">
    <source>
        <dbReference type="Pfam" id="PF01433"/>
    </source>
</evidence>
<sequence length="673" mass="76656">MSEKPYKLILLGLPIIVFLFAVSPYQFQHAWQSSYTYAGSPAVFEAMPAITMTNETNETSSVPLSSDVVKITPQPALSDRIVDYHIQVNLNEELRVLEGEEVITWRNPGKKQVQEMYLNLYANAFKSPQTTFMKESGGQLRGDSATTNSEGYIELTSLETLQGDNLLPRVKFVSPDDQNEHDYTVATFRLIEPVAPGQEVTLRLKFEVKLPEVFARMGYSGDFIMGGQWFPKVAAYETASSHNKEEGWRVHQYHGNSEFYSNFGVYSVKIHVPEHYVVAGTGMLTKVASLGKGRKMLSFYAEDVHDFAFAASPNFVTHEASFSSEGIPGVKIKLYVDKEHEALSERYLHAARSALNYYGKFYGTYPYSTLSIVVPPKGASGAGGMEYPTLITALAADQENPGYELERTVVHEIGHQYWYGIVANNEFEEAWLDEAFTSYAEEKVMEHAYGVKTDHRIEASYMTNPAPLKLNAWEYNDHTHYAENVYIRGKLLLLDIEQIIGSDQMTKVLRTYFQTYQFKHPTTAQFQGVLEKVTKQSWQAYFDQHVYSDATNDLVISKIDKRQLTEMEKTIYEYTILLQQNSVVKRTIPIELVYENGSIVRKLWETGDEANLHFVERSEVPLLWIKLDPDQSNKLDTKLNNNFMRAELPEQERKAVTITASSLLDLLLRLLSW</sequence>
<dbReference type="SUPFAM" id="SSF55486">
    <property type="entry name" value="Metalloproteases ('zincins'), catalytic domain"/>
    <property type="match status" value="1"/>
</dbReference>
<keyword evidence="2" id="KW-0031">Aminopeptidase</keyword>
<dbReference type="Proteomes" id="UP001596233">
    <property type="component" value="Unassembled WGS sequence"/>
</dbReference>
<keyword evidence="2" id="KW-0645">Protease</keyword>
<dbReference type="PANTHER" id="PTHR45726:SF3">
    <property type="entry name" value="LEUKOTRIENE A-4 HYDROLASE"/>
    <property type="match status" value="1"/>
</dbReference>
<dbReference type="EMBL" id="JBHSTE010000005">
    <property type="protein sequence ID" value="MFC6333964.1"/>
    <property type="molecule type" value="Genomic_DNA"/>
</dbReference>
<reference evidence="3" key="1">
    <citation type="journal article" date="2019" name="Int. J. Syst. Evol. Microbiol.">
        <title>The Global Catalogue of Microorganisms (GCM) 10K type strain sequencing project: providing services to taxonomists for standard genome sequencing and annotation.</title>
        <authorList>
            <consortium name="The Broad Institute Genomics Platform"/>
            <consortium name="The Broad Institute Genome Sequencing Center for Infectious Disease"/>
            <person name="Wu L."/>
            <person name="Ma J."/>
        </authorList>
    </citation>
    <scope>NUCLEOTIDE SEQUENCE [LARGE SCALE GENOMIC DNA]</scope>
    <source>
        <strain evidence="3">PCU 280</strain>
    </source>
</reference>
<protein>
    <submittedName>
        <fullName evidence="2">M1 family metallopeptidase</fullName>
        <ecNumber evidence="2">3.4.11.-</ecNumber>
    </submittedName>
</protein>
<dbReference type="InterPro" id="IPR034015">
    <property type="entry name" value="M1_LTA4H"/>
</dbReference>
<dbReference type="Pfam" id="PF01433">
    <property type="entry name" value="Peptidase_M1"/>
    <property type="match status" value="1"/>
</dbReference>
<feature type="domain" description="Peptidase M1 membrane alanine aminopeptidase" evidence="1">
    <location>
        <begin position="350"/>
        <end position="543"/>
    </location>
</feature>
<dbReference type="EC" id="3.4.11.-" evidence="2"/>
<dbReference type="CDD" id="cd09604">
    <property type="entry name" value="M1_APN_like"/>
    <property type="match status" value="1"/>
</dbReference>
<organism evidence="2 3">
    <name type="scientific">Paenibacillus septentrionalis</name>
    <dbReference type="NCBI Taxonomy" id="429342"/>
    <lineage>
        <taxon>Bacteria</taxon>
        <taxon>Bacillati</taxon>
        <taxon>Bacillota</taxon>
        <taxon>Bacilli</taxon>
        <taxon>Bacillales</taxon>
        <taxon>Paenibacillaceae</taxon>
        <taxon>Paenibacillus</taxon>
    </lineage>
</organism>
<dbReference type="InterPro" id="IPR027268">
    <property type="entry name" value="Peptidase_M4/M1_CTD_sf"/>
</dbReference>
<proteinExistence type="predicted"/>
<accession>A0ABW1V669</accession>
<dbReference type="RefSeq" id="WP_379236016.1">
    <property type="nucleotide sequence ID" value="NZ_JBHSTE010000005.1"/>
</dbReference>
<evidence type="ECO:0000313" key="2">
    <source>
        <dbReference type="EMBL" id="MFC6333964.1"/>
    </source>
</evidence>
<name>A0ABW1V669_9BACL</name>
<dbReference type="InterPro" id="IPR014782">
    <property type="entry name" value="Peptidase_M1_dom"/>
</dbReference>